<gene>
    <name evidence="1" type="ORF">Lsan_2735</name>
</gene>
<protein>
    <submittedName>
        <fullName evidence="1">Uncharacterized protein</fullName>
    </submittedName>
</protein>
<name>A0A0W0YIV3_9GAMM</name>
<evidence type="ECO:0000313" key="2">
    <source>
        <dbReference type="Proteomes" id="UP000054703"/>
    </source>
</evidence>
<proteinExistence type="predicted"/>
<comment type="caution">
    <text evidence="1">The sequence shown here is derived from an EMBL/GenBank/DDBJ whole genome shotgun (WGS) entry which is preliminary data.</text>
</comment>
<organism evidence="1 2">
    <name type="scientific">Legionella santicrucis</name>
    <dbReference type="NCBI Taxonomy" id="45074"/>
    <lineage>
        <taxon>Bacteria</taxon>
        <taxon>Pseudomonadati</taxon>
        <taxon>Pseudomonadota</taxon>
        <taxon>Gammaproteobacteria</taxon>
        <taxon>Legionellales</taxon>
        <taxon>Legionellaceae</taxon>
        <taxon>Legionella</taxon>
    </lineage>
</organism>
<sequence>MMSALKNFNGVVREEVSQKNQLEKVKEQLNKFLGNEIPYLKQHLNHDRKPNEEHLKSNSQETLEERIQNILKNIEQIESKLAKLK</sequence>
<dbReference type="EMBL" id="LNYU01000081">
    <property type="protein sequence ID" value="KTD56575.1"/>
    <property type="molecule type" value="Genomic_DNA"/>
</dbReference>
<reference evidence="1 2" key="1">
    <citation type="submission" date="2015-11" db="EMBL/GenBank/DDBJ databases">
        <title>Genomic analysis of 38 Legionella species identifies large and diverse effector repertoires.</title>
        <authorList>
            <person name="Burstein D."/>
            <person name="Amaro F."/>
            <person name="Zusman T."/>
            <person name="Lifshitz Z."/>
            <person name="Cohen O."/>
            <person name="Gilbert J.A."/>
            <person name="Pupko T."/>
            <person name="Shuman H.A."/>
            <person name="Segal G."/>
        </authorList>
    </citation>
    <scope>NUCLEOTIDE SEQUENCE [LARGE SCALE GENOMIC DNA]</scope>
    <source>
        <strain evidence="1 2">SC-63-C7</strain>
    </source>
</reference>
<keyword evidence="2" id="KW-1185">Reference proteome</keyword>
<dbReference type="Proteomes" id="UP000054703">
    <property type="component" value="Unassembled WGS sequence"/>
</dbReference>
<dbReference type="AlphaFoldDB" id="A0A0W0YIV3"/>
<dbReference type="PATRIC" id="fig|45074.5.peg.2942"/>
<accession>A0A0W0YIV3</accession>
<evidence type="ECO:0000313" key="1">
    <source>
        <dbReference type="EMBL" id="KTD56575.1"/>
    </source>
</evidence>